<dbReference type="PANTHER" id="PTHR21250">
    <property type="entry name" value="PRE-RRNA-PROCESSING PROTEIN TSR2 HOMOLOG"/>
    <property type="match status" value="1"/>
</dbReference>
<gene>
    <name evidence="4" type="primary">MPUL0E05540</name>
    <name evidence="4" type="ORF">METSCH_E05540</name>
</gene>
<accession>A0A4P6XRX2</accession>
<organism evidence="4 5">
    <name type="scientific">Metschnikowia aff. pulcherrima</name>
    <dbReference type="NCBI Taxonomy" id="2163413"/>
    <lineage>
        <taxon>Eukaryota</taxon>
        <taxon>Fungi</taxon>
        <taxon>Dikarya</taxon>
        <taxon>Ascomycota</taxon>
        <taxon>Saccharomycotina</taxon>
        <taxon>Pichiomycetes</taxon>
        <taxon>Metschnikowiaceae</taxon>
        <taxon>Metschnikowia</taxon>
    </lineage>
</organism>
<dbReference type="Proteomes" id="UP000292447">
    <property type="component" value="Chromosome V"/>
</dbReference>
<comment type="similarity">
    <text evidence="1">Belongs to the TSR2 family.</text>
</comment>
<reference evidence="5" key="1">
    <citation type="submission" date="2019-03" db="EMBL/GenBank/DDBJ databases">
        <title>Snf2 controls pulcherriminic acid biosynthesis and connects pigmentation and antifungal activity of the yeast Metschnikowia pulcherrima.</title>
        <authorList>
            <person name="Gore-Lloyd D."/>
            <person name="Sumann I."/>
            <person name="Brachmann A.O."/>
            <person name="Schneeberger K."/>
            <person name="Ortiz-Merino R.A."/>
            <person name="Moreno-Beltran M."/>
            <person name="Schlaefli M."/>
            <person name="Kirner P."/>
            <person name="Santos Kron A."/>
            <person name="Wolfe K.H."/>
            <person name="Piel J."/>
            <person name="Ahrens C.H."/>
            <person name="Henk D."/>
            <person name="Freimoser F.M."/>
        </authorList>
    </citation>
    <scope>NUCLEOTIDE SEQUENCE [LARGE SCALE GENOMIC DNA]</scope>
    <source>
        <strain evidence="5">APC 1.2</strain>
    </source>
</reference>
<evidence type="ECO:0000256" key="1">
    <source>
        <dbReference type="ARBA" id="ARBA00006524"/>
    </source>
</evidence>
<evidence type="ECO:0000313" key="5">
    <source>
        <dbReference type="Proteomes" id="UP000292447"/>
    </source>
</evidence>
<keyword evidence="5" id="KW-1185">Reference proteome</keyword>
<evidence type="ECO:0000256" key="3">
    <source>
        <dbReference type="SAM" id="MobiDB-lite"/>
    </source>
</evidence>
<dbReference type="Pfam" id="PF10273">
    <property type="entry name" value="WGG"/>
    <property type="match status" value="1"/>
</dbReference>
<evidence type="ECO:0000256" key="2">
    <source>
        <dbReference type="ARBA" id="ARBA00022552"/>
    </source>
</evidence>
<sequence length="231" mass="26428">MLWCTGVVFPFKTHEMLISLLENTIMSSIDPADFVQVEGDQVSLRFGDPRQQAKFELGVCMAIYKWEELTTAVENSWGGPNLADKRDWLLGVVIELFDEKAVDLVLIEETLLYAMVDEFDTEVDNDSALIISDLIMKIYRECAMQNYARVDDLYAKFQLRQQSGSQRNRVEIGEDPNNPDDSDDSDGDDEIEDGTPEPAHVTNDDMDIDQGPRQPIIDEDGFELVQRRRRR</sequence>
<dbReference type="GO" id="GO:0006364">
    <property type="term" value="P:rRNA processing"/>
    <property type="evidence" value="ECO:0007669"/>
    <property type="project" value="UniProtKB-KW"/>
</dbReference>
<dbReference type="STRING" id="2163413.A0A4P6XRX2"/>
<feature type="region of interest" description="Disordered" evidence="3">
    <location>
        <begin position="165"/>
        <end position="231"/>
    </location>
</feature>
<evidence type="ECO:0000313" key="4">
    <source>
        <dbReference type="EMBL" id="QBM90307.1"/>
    </source>
</evidence>
<protein>
    <submittedName>
        <fullName evidence="4">Pre-rRNA-processing protein TSR2</fullName>
    </submittedName>
</protein>
<dbReference type="EMBL" id="CP034460">
    <property type="protein sequence ID" value="QBM90307.1"/>
    <property type="molecule type" value="Genomic_DNA"/>
</dbReference>
<keyword evidence="2" id="KW-0698">rRNA processing</keyword>
<name>A0A4P6XRX2_9ASCO</name>
<proteinExistence type="inferred from homology"/>
<feature type="compositionally biased region" description="Acidic residues" evidence="3">
    <location>
        <begin position="173"/>
        <end position="195"/>
    </location>
</feature>
<dbReference type="InterPro" id="IPR019398">
    <property type="entry name" value="Pre-rRNA_process_TSR2"/>
</dbReference>
<dbReference type="AlphaFoldDB" id="A0A4P6XRX2"/>